<evidence type="ECO:0000313" key="10">
    <source>
        <dbReference type="Proteomes" id="UP000193247"/>
    </source>
</evidence>
<dbReference type="GO" id="GO:0004356">
    <property type="term" value="F:glutamine synthetase activity"/>
    <property type="evidence" value="ECO:0007669"/>
    <property type="project" value="InterPro"/>
</dbReference>
<gene>
    <name evidence="9" type="ORF">B8W66_04890</name>
</gene>
<dbReference type="GO" id="GO:0005524">
    <property type="term" value="F:ATP binding"/>
    <property type="evidence" value="ECO:0007669"/>
    <property type="project" value="UniProtKB-KW"/>
</dbReference>
<evidence type="ECO:0000256" key="4">
    <source>
        <dbReference type="ARBA" id="ARBA00022840"/>
    </source>
</evidence>
<evidence type="ECO:0000256" key="3">
    <source>
        <dbReference type="ARBA" id="ARBA00022741"/>
    </source>
</evidence>
<evidence type="ECO:0000256" key="6">
    <source>
        <dbReference type="RuleBase" id="RU000384"/>
    </source>
</evidence>
<dbReference type="GO" id="GO:0006576">
    <property type="term" value="P:biogenic amine metabolic process"/>
    <property type="evidence" value="ECO:0007669"/>
    <property type="project" value="UniProtKB-ARBA"/>
</dbReference>
<evidence type="ECO:0000256" key="2">
    <source>
        <dbReference type="ARBA" id="ARBA00022598"/>
    </source>
</evidence>
<dbReference type="Gene3D" id="3.30.590.10">
    <property type="entry name" value="Glutamine synthetase/guanido kinase, catalytic domain"/>
    <property type="match status" value="1"/>
</dbReference>
<dbReference type="Pfam" id="PF00120">
    <property type="entry name" value="Gln-synt_C"/>
    <property type="match status" value="1"/>
</dbReference>
<dbReference type="InterPro" id="IPR008146">
    <property type="entry name" value="Gln_synth_cat_dom"/>
</dbReference>
<dbReference type="RefSeq" id="WP_085323901.1">
    <property type="nucleotide sequence ID" value="NZ_NCXP01000003.1"/>
</dbReference>
<evidence type="ECO:0000259" key="7">
    <source>
        <dbReference type="PROSITE" id="PS51986"/>
    </source>
</evidence>
<evidence type="ECO:0000256" key="1">
    <source>
        <dbReference type="ARBA" id="ARBA00009897"/>
    </source>
</evidence>
<dbReference type="InterPro" id="IPR008147">
    <property type="entry name" value="Gln_synt_N"/>
</dbReference>
<sequence>MTGSGSPALSWTELERLVAAGGVDTVIVAFTDMQGRLAGKRISGRLFVDELATRGAECCSYLLAVDVDLNTVPGYAMSSWDTGYGDMVMTPDLTTLRLIPWLPATALVIADLAWADGSEVAVAPRSILRRQLDRLKERGLVADVATELEFIVFDQPYRQAWASGYRGLTPASDYNIDYAILASSRMEPLLRDIRLGMAGAGLRFEAVKGECNKGQQEIGFHYDEALVTCDNHAIYKNGAKEIADQHGKSLTFMAKYDEREGNSCHIHLSLRGTDNSAVFADSGGPQGMSPMFRSFVAGQLATLREFTLCYAPNINSYKRFADGSFAPTAVAWGLDNRTCALRVVGHGRNIRVECRVPGGDVNQYLAVAALLAGGLYGIERGLQLPEPCVGNAYDVGDVERLPVTLADAAALFEASARVREAFGENVVAHYLNNARVELAAFNAAVTDWERMRGFERL</sequence>
<dbReference type="GO" id="GO:0006542">
    <property type="term" value="P:glutamine biosynthetic process"/>
    <property type="evidence" value="ECO:0007669"/>
    <property type="project" value="InterPro"/>
</dbReference>
<evidence type="ECO:0000259" key="8">
    <source>
        <dbReference type="PROSITE" id="PS51987"/>
    </source>
</evidence>
<dbReference type="PANTHER" id="PTHR43785:SF12">
    <property type="entry name" value="TYPE-1 GLUTAMINE SYNTHETASE 2"/>
    <property type="match status" value="1"/>
</dbReference>
<dbReference type="PANTHER" id="PTHR43785">
    <property type="entry name" value="GAMMA-GLUTAMYLPUTRESCINE SYNTHETASE"/>
    <property type="match status" value="1"/>
</dbReference>
<dbReference type="AlphaFoldDB" id="A0A1X2LYI3"/>
<protein>
    <submittedName>
        <fullName evidence="9">Glutamine synthetase</fullName>
    </submittedName>
</protein>
<dbReference type="InterPro" id="IPR014746">
    <property type="entry name" value="Gln_synth/guanido_kin_cat_dom"/>
</dbReference>
<dbReference type="PROSITE" id="PS51986">
    <property type="entry name" value="GS_BETA_GRASP"/>
    <property type="match status" value="1"/>
</dbReference>
<dbReference type="SUPFAM" id="SSF54368">
    <property type="entry name" value="Glutamine synthetase, N-terminal domain"/>
    <property type="match status" value="1"/>
</dbReference>
<comment type="caution">
    <text evidence="9">The sequence shown here is derived from an EMBL/GenBank/DDBJ whole genome shotgun (WGS) entry which is preliminary data.</text>
</comment>
<dbReference type="STRING" id="1430326.B8W66_04890"/>
<evidence type="ECO:0000313" key="9">
    <source>
        <dbReference type="EMBL" id="OSC42315.1"/>
    </source>
</evidence>
<dbReference type="SUPFAM" id="SSF55931">
    <property type="entry name" value="Glutamine synthetase/guanido kinase"/>
    <property type="match status" value="1"/>
</dbReference>
<keyword evidence="4" id="KW-0067">ATP-binding</keyword>
<dbReference type="Gene3D" id="3.10.20.70">
    <property type="entry name" value="Glutamine synthetase, N-terminal domain"/>
    <property type="match status" value="1"/>
</dbReference>
<keyword evidence="3" id="KW-0547">Nucleotide-binding</keyword>
<dbReference type="OrthoDB" id="9807095at2"/>
<dbReference type="Proteomes" id="UP000193247">
    <property type="component" value="Unassembled WGS sequence"/>
</dbReference>
<proteinExistence type="inferred from homology"/>
<evidence type="ECO:0000256" key="5">
    <source>
        <dbReference type="PROSITE-ProRule" id="PRU01330"/>
    </source>
</evidence>
<organism evidence="9 10">
    <name type="scientific">Mycobacterium decipiens</name>
    <dbReference type="NCBI Taxonomy" id="1430326"/>
    <lineage>
        <taxon>Bacteria</taxon>
        <taxon>Bacillati</taxon>
        <taxon>Actinomycetota</taxon>
        <taxon>Actinomycetes</taxon>
        <taxon>Mycobacteriales</taxon>
        <taxon>Mycobacteriaceae</taxon>
        <taxon>Mycobacterium</taxon>
    </lineage>
</organism>
<dbReference type="PROSITE" id="PS51987">
    <property type="entry name" value="GS_CATALYTIC"/>
    <property type="match status" value="1"/>
</dbReference>
<dbReference type="FunFam" id="3.30.590.10:FF:000005">
    <property type="entry name" value="Probable glutamine synthetase"/>
    <property type="match status" value="1"/>
</dbReference>
<dbReference type="EMBL" id="NCXP01000003">
    <property type="protein sequence ID" value="OSC42315.1"/>
    <property type="molecule type" value="Genomic_DNA"/>
</dbReference>
<dbReference type="SMART" id="SM01230">
    <property type="entry name" value="Gln-synt_C"/>
    <property type="match status" value="1"/>
</dbReference>
<comment type="similarity">
    <text evidence="1 5 6">Belongs to the glutamine synthetase family.</text>
</comment>
<feature type="domain" description="GS catalytic" evidence="8">
    <location>
        <begin position="124"/>
        <end position="457"/>
    </location>
</feature>
<dbReference type="InterPro" id="IPR036651">
    <property type="entry name" value="Gln_synt_N_sf"/>
</dbReference>
<feature type="domain" description="GS beta-grasp" evidence="7">
    <location>
        <begin position="21"/>
        <end position="117"/>
    </location>
</feature>
<reference evidence="9 10" key="1">
    <citation type="submission" date="2017-04" db="EMBL/GenBank/DDBJ databases">
        <title>The new phylogeny of genus Mycobacterium.</title>
        <authorList>
            <person name="Tortoli E."/>
            <person name="Trovato A."/>
            <person name="Cirillo D.M."/>
        </authorList>
    </citation>
    <scope>NUCLEOTIDE SEQUENCE [LARGE SCALE GENOMIC DNA]</scope>
    <source>
        <strain evidence="9 10">TBL 1200985</strain>
    </source>
</reference>
<keyword evidence="2" id="KW-0436">Ligase</keyword>
<keyword evidence="10" id="KW-1185">Reference proteome</keyword>
<accession>A0A1X2LYI3</accession>
<dbReference type="FunFam" id="3.10.20.70:FF:000015">
    <property type="entry name" value="Putative glutamine synthetase"/>
    <property type="match status" value="1"/>
</dbReference>
<dbReference type="GO" id="GO:0042402">
    <property type="term" value="P:biogenic amine catabolic process"/>
    <property type="evidence" value="ECO:0007669"/>
    <property type="project" value="UniProtKB-ARBA"/>
</dbReference>
<name>A0A1X2LYI3_9MYCO</name>